<dbReference type="AlphaFoldDB" id="A0A1H6RB99"/>
<evidence type="ECO:0008006" key="4">
    <source>
        <dbReference type="Google" id="ProtNLM"/>
    </source>
</evidence>
<feature type="transmembrane region" description="Helical" evidence="1">
    <location>
        <begin position="111"/>
        <end position="129"/>
    </location>
</feature>
<protein>
    <recommendedName>
        <fullName evidence="4">FtsX-like permease family protein</fullName>
    </recommendedName>
</protein>
<proteinExistence type="predicted"/>
<keyword evidence="3" id="KW-1185">Reference proteome</keyword>
<feature type="transmembrane region" description="Helical" evidence="1">
    <location>
        <begin position="306"/>
        <end position="325"/>
    </location>
</feature>
<evidence type="ECO:0000313" key="2">
    <source>
        <dbReference type="EMBL" id="SEI51756.1"/>
    </source>
</evidence>
<name>A0A1H6RB99_9FIRM</name>
<keyword evidence="1" id="KW-1133">Transmembrane helix</keyword>
<sequence>MGLVRFAYKMLLRKRKESLAYGIMLFFLVITTVVLSDVVNNPSIRHGEAYMGDFLITSIIFIVICFSSVMLYFANDAFLQLKSEELLIMGMSGQSFLAITSYLWLQIMMLLIAFLPLGLCTGYFMAVGINKMMFILMHIHASPFFQPLHCFFYTGLFFLVLIPVILLIDAGFVYRHNIADLLHEDHIRNDSNVVMLHLPSSAYIIIALLAIVMFLTVPVDIDHYAMPCMVGAIGSAGMLVKTIPHFLKKQTSLHLIDNKIALVSMSFLSEVLKKAKHIITIYCIATIMMIHMIMTLKDDPVESLVAAHAYIITSLLLSVSMMYLYRSMILKRKMAIINLYKVGYMLSQFKKIIKQEVMSFFGLLIALPGLYIIIMLLLLLMNHTISLSFVMIVMVINILPPVIMALMTWRYYRQSIIVELEEGVKDE</sequence>
<evidence type="ECO:0000256" key="1">
    <source>
        <dbReference type="SAM" id="Phobius"/>
    </source>
</evidence>
<gene>
    <name evidence="2" type="ORF">SAMN04487834_100754</name>
</gene>
<reference evidence="3" key="1">
    <citation type="submission" date="2016-10" db="EMBL/GenBank/DDBJ databases">
        <authorList>
            <person name="Varghese N."/>
        </authorList>
    </citation>
    <scope>NUCLEOTIDE SEQUENCE [LARGE SCALE GENOMIC DNA]</scope>
    <source>
        <strain evidence="3">DSM 20406</strain>
    </source>
</reference>
<feature type="transmembrane region" description="Helical" evidence="1">
    <location>
        <begin position="194"/>
        <end position="217"/>
    </location>
</feature>
<dbReference type="Proteomes" id="UP000183028">
    <property type="component" value="Unassembled WGS sequence"/>
</dbReference>
<organism evidence="2 3">
    <name type="scientific">Sharpea azabuensis</name>
    <dbReference type="NCBI Taxonomy" id="322505"/>
    <lineage>
        <taxon>Bacteria</taxon>
        <taxon>Bacillati</taxon>
        <taxon>Bacillota</taxon>
        <taxon>Erysipelotrichia</taxon>
        <taxon>Erysipelotrichales</taxon>
        <taxon>Coprobacillaceae</taxon>
        <taxon>Sharpea</taxon>
    </lineage>
</organism>
<dbReference type="EMBL" id="FNYK01000007">
    <property type="protein sequence ID" value="SEI51756.1"/>
    <property type="molecule type" value="Genomic_DNA"/>
</dbReference>
<feature type="transmembrane region" description="Helical" evidence="1">
    <location>
        <begin position="86"/>
        <end position="105"/>
    </location>
</feature>
<feature type="transmembrane region" description="Helical" evidence="1">
    <location>
        <begin position="54"/>
        <end position="74"/>
    </location>
</feature>
<evidence type="ECO:0000313" key="3">
    <source>
        <dbReference type="Proteomes" id="UP000183028"/>
    </source>
</evidence>
<keyword evidence="1" id="KW-0812">Transmembrane</keyword>
<keyword evidence="1" id="KW-0472">Membrane</keyword>
<accession>A0A1H6RB99</accession>
<dbReference type="STRING" id="322505.SAMN04487836_102121"/>
<dbReference type="eggNOG" id="ENOG5032ED0">
    <property type="taxonomic scope" value="Bacteria"/>
</dbReference>
<feature type="transmembrane region" description="Helical" evidence="1">
    <location>
        <begin position="275"/>
        <end position="294"/>
    </location>
</feature>
<feature type="transmembrane region" description="Helical" evidence="1">
    <location>
        <begin position="387"/>
        <end position="407"/>
    </location>
</feature>
<feature type="transmembrane region" description="Helical" evidence="1">
    <location>
        <begin position="20"/>
        <end position="39"/>
    </location>
</feature>
<feature type="transmembrane region" description="Helical" evidence="1">
    <location>
        <begin position="150"/>
        <end position="174"/>
    </location>
</feature>
<feature type="transmembrane region" description="Helical" evidence="1">
    <location>
        <begin position="360"/>
        <end position="381"/>
    </location>
</feature>